<organism evidence="1 2">
    <name type="scientific">Eretmocerus hayati</name>
    <dbReference type="NCBI Taxonomy" id="131215"/>
    <lineage>
        <taxon>Eukaryota</taxon>
        <taxon>Metazoa</taxon>
        <taxon>Ecdysozoa</taxon>
        <taxon>Arthropoda</taxon>
        <taxon>Hexapoda</taxon>
        <taxon>Insecta</taxon>
        <taxon>Pterygota</taxon>
        <taxon>Neoptera</taxon>
        <taxon>Endopterygota</taxon>
        <taxon>Hymenoptera</taxon>
        <taxon>Apocrita</taxon>
        <taxon>Proctotrupomorpha</taxon>
        <taxon>Chalcidoidea</taxon>
        <taxon>Aphelinidae</taxon>
        <taxon>Aphelininae</taxon>
        <taxon>Eretmocerus</taxon>
    </lineage>
</organism>
<keyword evidence="2" id="KW-1185">Reference proteome</keyword>
<comment type="caution">
    <text evidence="1">The sequence shown here is derived from an EMBL/GenBank/DDBJ whole genome shotgun (WGS) entry which is preliminary data.</text>
</comment>
<dbReference type="Proteomes" id="UP001239111">
    <property type="component" value="Chromosome 1"/>
</dbReference>
<sequence>MAPITTSWIIDGLVLISTPEQFVKDLYAKSAGEKMFGFYIFDKPYLMLRDTDLIKDVFIKDFHNFSNKIAAGNDYDKLGDKSVFLTKNPPWKHIRPKLSPIFTSGKLKKMFQLMLEICHDFGEYLENLEIDDKIGKPIEVKEMFAKFTTDLIGTTAFGMKFNSLLDPNAEFRKRGKQIFETSYRRYLELIAIFLAPPLRIFTKPTFFEKNNSKFLSDTFWNVINHRMTTGIKRADFIDLLIDIKKSQDDDFSNSYKLDDDDLVAQAAIFFSGGFETSATTSSFVLYEIAKNQEIQTKLRNEILNGLEETSGKITYELVTNMPYADMVIQESMRIYPILSWLDRVAENDYTFSGTDITIKKGTPVILPTRALQMDPELFHDPEIFDPERFSPENKGSIVPMSYFPFGKGPRNCVGGRLGMIQIKLALIKVLSKYEISHCKDTVDPIVLDNFTIFTLARGDLFLNLRKISS</sequence>
<dbReference type="EMBL" id="CM056741">
    <property type="protein sequence ID" value="KAJ8683698.1"/>
    <property type="molecule type" value="Genomic_DNA"/>
</dbReference>
<proteinExistence type="predicted"/>
<evidence type="ECO:0000313" key="2">
    <source>
        <dbReference type="Proteomes" id="UP001239111"/>
    </source>
</evidence>
<reference evidence="1" key="1">
    <citation type="submission" date="2023-04" db="EMBL/GenBank/DDBJ databases">
        <title>A chromosome-level genome assembly of the parasitoid wasp Eretmocerus hayati.</title>
        <authorList>
            <person name="Zhong Y."/>
            <person name="Liu S."/>
            <person name="Liu Y."/>
        </authorList>
    </citation>
    <scope>NUCLEOTIDE SEQUENCE</scope>
    <source>
        <strain evidence="1">ZJU_SS_LIU_2023</strain>
    </source>
</reference>
<name>A0ACC2PKW2_9HYME</name>
<evidence type="ECO:0000313" key="1">
    <source>
        <dbReference type="EMBL" id="KAJ8683698.1"/>
    </source>
</evidence>
<accession>A0ACC2PKW2</accession>
<gene>
    <name evidence="1" type="ORF">QAD02_019490</name>
</gene>
<protein>
    <submittedName>
        <fullName evidence="1">Uncharacterized protein</fullName>
    </submittedName>
</protein>